<feature type="region of interest" description="Disordered" evidence="7">
    <location>
        <begin position="1133"/>
        <end position="1158"/>
    </location>
</feature>
<feature type="region of interest" description="Disordered" evidence="7">
    <location>
        <begin position="1"/>
        <end position="71"/>
    </location>
</feature>
<feature type="region of interest" description="Disordered" evidence="7">
    <location>
        <begin position="650"/>
        <end position="712"/>
    </location>
</feature>
<feature type="region of interest" description="Disordered" evidence="7">
    <location>
        <begin position="503"/>
        <end position="547"/>
    </location>
</feature>
<feature type="compositionally biased region" description="Low complexity" evidence="7">
    <location>
        <begin position="426"/>
        <end position="436"/>
    </location>
</feature>
<keyword evidence="3" id="KW-0813">Transport</keyword>
<feature type="compositionally biased region" description="Low complexity" evidence="7">
    <location>
        <begin position="112"/>
        <end position="134"/>
    </location>
</feature>
<dbReference type="Pfam" id="PF13967">
    <property type="entry name" value="RSN1_TM"/>
    <property type="match status" value="1"/>
</dbReference>
<evidence type="ECO:0000256" key="7">
    <source>
        <dbReference type="SAM" id="MobiDB-lite"/>
    </source>
</evidence>
<feature type="transmembrane region" description="Helical" evidence="8">
    <location>
        <begin position="252"/>
        <end position="277"/>
    </location>
</feature>
<evidence type="ECO:0000256" key="5">
    <source>
        <dbReference type="ARBA" id="ARBA00022989"/>
    </source>
</evidence>
<dbReference type="PANTHER" id="PTHR13018">
    <property type="entry name" value="PROBABLE MEMBRANE PROTEIN DUF221-RELATED"/>
    <property type="match status" value="1"/>
</dbReference>
<feature type="compositionally biased region" description="Gly residues" evidence="7">
    <location>
        <begin position="57"/>
        <end position="71"/>
    </location>
</feature>
<dbReference type="PANTHER" id="PTHR13018:SF139">
    <property type="entry name" value="PHOSPHATE METABOLISM PROTEIN 7"/>
    <property type="match status" value="1"/>
</dbReference>
<comment type="similarity">
    <text evidence="2">Belongs to the CSC1 (TC 1.A.17) family.</text>
</comment>
<evidence type="ECO:0000256" key="8">
    <source>
        <dbReference type="SAM" id="Phobius"/>
    </source>
</evidence>
<evidence type="ECO:0000256" key="6">
    <source>
        <dbReference type="ARBA" id="ARBA00023136"/>
    </source>
</evidence>
<feature type="transmembrane region" description="Helical" evidence="8">
    <location>
        <begin position="902"/>
        <end position="923"/>
    </location>
</feature>
<feature type="transmembrane region" description="Helical" evidence="8">
    <location>
        <begin position="1086"/>
        <end position="1107"/>
    </location>
</feature>
<feature type="domain" description="CSC1/OSCA1-like 7TM region" evidence="9">
    <location>
        <begin position="829"/>
        <end position="1077"/>
    </location>
</feature>
<evidence type="ECO:0000256" key="4">
    <source>
        <dbReference type="ARBA" id="ARBA00022692"/>
    </source>
</evidence>
<keyword evidence="4 8" id="KW-0812">Transmembrane</keyword>
<feature type="compositionally biased region" description="Basic residues" evidence="7">
    <location>
        <begin position="528"/>
        <end position="537"/>
    </location>
</feature>
<proteinExistence type="inferred from homology"/>
<feature type="compositionally biased region" description="Basic and acidic residues" evidence="7">
    <location>
        <begin position="678"/>
        <end position="687"/>
    </location>
</feature>
<keyword evidence="12" id="KW-1185">Reference proteome</keyword>
<dbReference type="InterPro" id="IPR045122">
    <property type="entry name" value="Csc1-like"/>
</dbReference>
<evidence type="ECO:0000259" key="9">
    <source>
        <dbReference type="Pfam" id="PF02714"/>
    </source>
</evidence>
<feature type="domain" description="CSC1/OSCA1-like N-terminal transmembrane" evidence="10">
    <location>
        <begin position="159"/>
        <end position="214"/>
    </location>
</feature>
<feature type="transmembrane region" description="Helical" evidence="8">
    <location>
        <begin position="852"/>
        <end position="875"/>
    </location>
</feature>
<feature type="transmembrane region" description="Helical" evidence="8">
    <location>
        <begin position="1001"/>
        <end position="1021"/>
    </location>
</feature>
<feature type="transmembrane region" description="Helical" evidence="8">
    <location>
        <begin position="341"/>
        <end position="361"/>
    </location>
</feature>
<protein>
    <recommendedName>
        <fullName evidence="13">CSC1/OSCA1-like 7TM region domain-containing protein</fullName>
    </recommendedName>
</protein>
<evidence type="ECO:0000256" key="2">
    <source>
        <dbReference type="ARBA" id="ARBA00007779"/>
    </source>
</evidence>
<dbReference type="GO" id="GO:0005886">
    <property type="term" value="C:plasma membrane"/>
    <property type="evidence" value="ECO:0007669"/>
    <property type="project" value="TreeGrafter"/>
</dbReference>
<feature type="transmembrane region" description="Helical" evidence="8">
    <location>
        <begin position="159"/>
        <end position="180"/>
    </location>
</feature>
<name>A0AAW0E738_9AGAR</name>
<evidence type="ECO:0000313" key="11">
    <source>
        <dbReference type="EMBL" id="KAK7058587.1"/>
    </source>
</evidence>
<evidence type="ECO:0000256" key="3">
    <source>
        <dbReference type="ARBA" id="ARBA00022448"/>
    </source>
</evidence>
<dbReference type="InterPro" id="IPR003864">
    <property type="entry name" value="CSC1/OSCA1-like_7TM"/>
</dbReference>
<feature type="region of interest" description="Disordered" evidence="7">
    <location>
        <begin position="1271"/>
        <end position="1290"/>
    </location>
</feature>
<sequence>MTRFNNDRHPLHARAPHDTENPPPNNTGGSSPSSETRPPSSPTGSRPSSSQETGSGASTGAGGGSSGASTSGGSGAIFTTTFTTSVPVSTVISQSTTFTSFSQSLVTTTVNSGSQFPTSSLPSSSSTSGTALPGESAGQISSQAPVCLGNGLDTQSDGLIASLVLFSGIGLLIWLLFAILRPRFRQVYAVREWFIQQDTRPKPLGSGFFAWLFPHVPLVPSLPDDDDASNHGRSATNDAENFPSDEQLSQRVLWIAFLIALGWTIIGLAGALPIYLINTPCLADQPSTSQFGGSYSVLQDLSLLRVLELVDSGNVSTVNLATNIRKRAEPTEDSFNTRPRIIALTVIAIVLGLLPALWKIVKEFNGVIGYRKRWLLGKCQGKELAWLSARDAPGFTGWGEKRLKDFVLKTGLSSSLDDLSRDGSRQRSNGNGQSSRSNRRRDEEPLNEAEKAELEVDINAIFSICDTQMLALLIERRDEILENLEIAEAKYINSFRLSTPEPSIADFEPPVPKDQDRPYISRPMKYGAQRKRSKRSKNPAPAASSLAPTSFVAPSQYYKLQGVSGVSGGRFTDTYQYEKTPSTSDFDSRIFNRDSQTGLSATRPGVDYASESASVTSYPFPDPRKYGPNFGLEGLAPLDEEEWVDLTPEANPDMQSAENGLGPGPSTSFRRRPLLRSEQSKEKRETFPFRNKGLPESPEDVPPPHLRLQPSQPFVRPLDGVNYDDLGHIYSDIARWRTSLKQINADIAEAQRECYNDIAEGVRIKGWLFVGQGLRHIPKMQMIDGRSKDDIRWDVLQNERTVLDHAVYYGVLFVVAVSLAAGLTAACGLALATAPDFAHYLPFLQSLWSANTLAAGIATVLAPAVAITLFVYIALRLVHWASELRGSISVSGGRLQSFRATFYFLAVVCALWIIAVGALLFGIRAFSEDSESARPRSVANGSIYMSVLAMAVILQVAIIFPGLLILQPMTLWRVTRKEKYAITPRQRFRAVYPRTYQPSSFTTTGACIVAIVFASTFALIFPLIGPAVVVLILLTLVAHRFLTGYVYAPNTSTGGLLQIWMLRRLGTLLALQPILLGLIFLSREIWIEGGVLAGTGVLVILFVETYTQVKTSERSSRSLSAITKDSVETFASQARSKRMNVDDEESTSLVGSRAGTGMRTRGSMASVLEMMSLTLAVMPSQSRTRGPVPLPTESLDDLLQTERAAQTHPDAPPHLPALPFADHAEEMAGILYAPELIAPPPIIWLPNDTPGVGKSEAVDLQKYHDLQVTLDISQGGKHGPRRSSSPRSHS</sequence>
<comment type="caution">
    <text evidence="11">The sequence shown here is derived from an EMBL/GenBank/DDBJ whole genome shotgun (WGS) entry which is preliminary data.</text>
</comment>
<dbReference type="InterPro" id="IPR032880">
    <property type="entry name" value="CSC1/OSCA1-like_N"/>
</dbReference>
<feature type="transmembrane region" description="Helical" evidence="8">
    <location>
        <begin position="1060"/>
        <end position="1080"/>
    </location>
</feature>
<feature type="transmembrane region" description="Helical" evidence="8">
    <location>
        <begin position="1027"/>
        <end position="1048"/>
    </location>
</feature>
<keyword evidence="6 8" id="KW-0472">Membrane</keyword>
<keyword evidence="5 8" id="KW-1133">Transmembrane helix</keyword>
<feature type="transmembrane region" description="Helical" evidence="8">
    <location>
        <begin position="943"/>
        <end position="966"/>
    </location>
</feature>
<evidence type="ECO:0000313" key="12">
    <source>
        <dbReference type="Proteomes" id="UP001383192"/>
    </source>
</evidence>
<feature type="region of interest" description="Disordered" evidence="7">
    <location>
        <begin position="416"/>
        <end position="448"/>
    </location>
</feature>
<dbReference type="Proteomes" id="UP001383192">
    <property type="component" value="Unassembled WGS sequence"/>
</dbReference>
<evidence type="ECO:0000256" key="1">
    <source>
        <dbReference type="ARBA" id="ARBA00004141"/>
    </source>
</evidence>
<feature type="transmembrane region" description="Helical" evidence="8">
    <location>
        <begin position="806"/>
        <end position="832"/>
    </location>
</feature>
<dbReference type="GO" id="GO:0005227">
    <property type="term" value="F:calcium-activated cation channel activity"/>
    <property type="evidence" value="ECO:0007669"/>
    <property type="project" value="InterPro"/>
</dbReference>
<feature type="compositionally biased region" description="Low complexity" evidence="7">
    <location>
        <begin position="26"/>
        <end position="56"/>
    </location>
</feature>
<evidence type="ECO:0000259" key="10">
    <source>
        <dbReference type="Pfam" id="PF13967"/>
    </source>
</evidence>
<organism evidence="11 12">
    <name type="scientific">Paramarasmius palmivorus</name>
    <dbReference type="NCBI Taxonomy" id="297713"/>
    <lineage>
        <taxon>Eukaryota</taxon>
        <taxon>Fungi</taxon>
        <taxon>Dikarya</taxon>
        <taxon>Basidiomycota</taxon>
        <taxon>Agaricomycotina</taxon>
        <taxon>Agaricomycetes</taxon>
        <taxon>Agaricomycetidae</taxon>
        <taxon>Agaricales</taxon>
        <taxon>Marasmiineae</taxon>
        <taxon>Marasmiaceae</taxon>
        <taxon>Paramarasmius</taxon>
    </lineage>
</organism>
<gene>
    <name evidence="11" type="ORF">VNI00_002223</name>
</gene>
<feature type="region of interest" description="Disordered" evidence="7">
    <location>
        <begin position="112"/>
        <end position="138"/>
    </location>
</feature>
<reference evidence="11 12" key="1">
    <citation type="submission" date="2024-01" db="EMBL/GenBank/DDBJ databases">
        <title>A draft genome for a cacao thread blight-causing isolate of Paramarasmius palmivorus.</title>
        <authorList>
            <person name="Baruah I.K."/>
            <person name="Bukari Y."/>
            <person name="Amoako-Attah I."/>
            <person name="Meinhardt L.W."/>
            <person name="Bailey B.A."/>
            <person name="Cohen S.P."/>
        </authorList>
    </citation>
    <scope>NUCLEOTIDE SEQUENCE [LARGE SCALE GENOMIC DNA]</scope>
    <source>
        <strain evidence="11 12">GH-12</strain>
    </source>
</reference>
<dbReference type="Pfam" id="PF02714">
    <property type="entry name" value="RSN1_7TM"/>
    <property type="match status" value="1"/>
</dbReference>
<feature type="compositionally biased region" description="Basic and acidic residues" evidence="7">
    <location>
        <begin position="1"/>
        <end position="20"/>
    </location>
</feature>
<dbReference type="EMBL" id="JAYKXP010000005">
    <property type="protein sequence ID" value="KAK7058587.1"/>
    <property type="molecule type" value="Genomic_DNA"/>
</dbReference>
<evidence type="ECO:0008006" key="13">
    <source>
        <dbReference type="Google" id="ProtNLM"/>
    </source>
</evidence>
<comment type="subcellular location">
    <subcellularLocation>
        <location evidence="1">Membrane</location>
        <topology evidence="1">Multi-pass membrane protein</topology>
    </subcellularLocation>
</comment>
<accession>A0AAW0E738</accession>